<dbReference type="GeneID" id="65131591"/>
<evidence type="ECO:0000313" key="1">
    <source>
        <dbReference type="EMBL" id="QOR57448.1"/>
    </source>
</evidence>
<dbReference type="KEGG" id="vg:65131591"/>
<dbReference type="EMBL" id="MT774406">
    <property type="protein sequence ID" value="QOR57448.1"/>
    <property type="molecule type" value="Genomic_DNA"/>
</dbReference>
<dbReference type="Proteomes" id="UP000593974">
    <property type="component" value="Segment"/>
</dbReference>
<dbReference type="RefSeq" id="YP_010113088.1">
    <property type="nucleotide sequence ID" value="NC_055899.1"/>
</dbReference>
<proteinExistence type="predicted"/>
<protein>
    <submittedName>
        <fullName evidence="1">Uncharacterized protein</fullName>
    </submittedName>
</protein>
<name>A0A7M1RSZ4_9CAUD</name>
<sequence>MIIELNTKLLDIPGLNSNQLIFLSLVLDKNQKTYNQDVRKIVSLVSDEEISNLISQGLITSIERGKSITYHATDTLKDVVRPKQDYFDLFYEMYPIYVLRPDGTKNYLRANVNKCRHLFNVYVGQSEAMAQHLIQCLDFEMKKKTNEGKLSYMKTMWRWLVDHQWEESEEEMQDNSKIEESTYGTELI</sequence>
<organism evidence="1 2">
    <name type="scientific">uncultured phage cr124_1</name>
    <dbReference type="NCBI Taxonomy" id="2772090"/>
    <lineage>
        <taxon>Viruses</taxon>
        <taxon>Duplodnaviria</taxon>
        <taxon>Heunggongvirae</taxon>
        <taxon>Uroviricota</taxon>
        <taxon>Caudoviricetes</taxon>
        <taxon>Crassvirales</taxon>
        <taxon>Suoliviridae</taxon>
        <taxon>Oafivirinae</taxon>
        <taxon>Burzaovirus</taxon>
        <taxon>Burzaovirus faecalis</taxon>
    </lineage>
</organism>
<reference evidence="1 2" key="1">
    <citation type="submission" date="2020-07" db="EMBL/GenBank/DDBJ databases">
        <title>Taxonomic proposal: Crassvirales, a new order of highly abundant and diverse bacterial viruses.</title>
        <authorList>
            <person name="Shkoporov A.N."/>
            <person name="Stockdale S.R."/>
            <person name="Guerin E."/>
            <person name="Ross R.P."/>
            <person name="Hill C."/>
        </authorList>
    </citation>
    <scope>NUCLEOTIDE SEQUENCE [LARGE SCALE GENOMIC DNA]</scope>
</reference>
<accession>A0A7M1RSZ4</accession>
<evidence type="ECO:0000313" key="2">
    <source>
        <dbReference type="Proteomes" id="UP000593974"/>
    </source>
</evidence>
<keyword evidence="2" id="KW-1185">Reference proteome</keyword>